<proteinExistence type="predicted"/>
<dbReference type="OrthoDB" id="274225at2"/>
<keyword evidence="2" id="KW-1185">Reference proteome</keyword>
<dbReference type="eggNOG" id="ENOG5032W1E">
    <property type="taxonomic scope" value="Bacteria"/>
</dbReference>
<reference evidence="2" key="1">
    <citation type="submission" date="2008-04" db="EMBL/GenBank/DDBJ databases">
        <title>Complete sequence of chromosome of Nostoc punctiforme ATCC 29133.</title>
        <authorList>
            <consortium name="US DOE Joint Genome Institute"/>
            <person name="Copeland A."/>
            <person name="Lucas S."/>
            <person name="Lapidus A."/>
            <person name="Glavina del Rio T."/>
            <person name="Dalin E."/>
            <person name="Tice H."/>
            <person name="Pitluck S."/>
            <person name="Chain P."/>
            <person name="Malfatti S."/>
            <person name="Shin M."/>
            <person name="Vergez L."/>
            <person name="Schmutz J."/>
            <person name="Larimer F."/>
            <person name="Land M."/>
            <person name="Hauser L."/>
            <person name="Kyrpides N."/>
            <person name="Kim E."/>
            <person name="Meeks J.C."/>
            <person name="Elhai J."/>
            <person name="Campbell E.L."/>
            <person name="Thiel T."/>
            <person name="Longmire J."/>
            <person name="Potts M."/>
            <person name="Atlas R."/>
        </authorList>
    </citation>
    <scope>NUCLEOTIDE SEQUENCE [LARGE SCALE GENOMIC DNA]</scope>
    <source>
        <strain evidence="2">ATCC 29133 / PCC 73102</strain>
    </source>
</reference>
<dbReference type="PhylomeDB" id="B2J3K0"/>
<dbReference type="InterPro" id="IPR046562">
    <property type="entry name" value="DUF6717"/>
</dbReference>
<organism evidence="1 2">
    <name type="scientific">Nostoc punctiforme (strain ATCC 29133 / PCC 73102)</name>
    <dbReference type="NCBI Taxonomy" id="63737"/>
    <lineage>
        <taxon>Bacteria</taxon>
        <taxon>Bacillati</taxon>
        <taxon>Cyanobacteriota</taxon>
        <taxon>Cyanophyceae</taxon>
        <taxon>Nostocales</taxon>
        <taxon>Nostocaceae</taxon>
        <taxon>Nostoc</taxon>
    </lineage>
</organism>
<gene>
    <name evidence="1" type="ordered locus">Npun_R0130</name>
</gene>
<dbReference type="HOGENOM" id="CLU_2106521_0_0_3"/>
<dbReference type="KEGG" id="npu:Npun_R0130"/>
<dbReference type="RefSeq" id="WP_012406959.1">
    <property type="nucleotide sequence ID" value="NC_010628.1"/>
</dbReference>
<dbReference type="Proteomes" id="UP000001191">
    <property type="component" value="Chromosome"/>
</dbReference>
<dbReference type="AlphaFoldDB" id="B2J3K0"/>
<evidence type="ECO:0000313" key="2">
    <source>
        <dbReference type="Proteomes" id="UP000001191"/>
    </source>
</evidence>
<evidence type="ECO:0000313" key="1">
    <source>
        <dbReference type="EMBL" id="ACC78930.1"/>
    </source>
</evidence>
<accession>B2J3K0</accession>
<protein>
    <submittedName>
        <fullName evidence="1">Uncharacterized protein</fullName>
    </submittedName>
</protein>
<dbReference type="EnsemblBacteria" id="ACC78930">
    <property type="protein sequence ID" value="ACC78930"/>
    <property type="gene ID" value="Npun_R0130"/>
</dbReference>
<dbReference type="EMBL" id="CP001037">
    <property type="protein sequence ID" value="ACC78930.1"/>
    <property type="molecule type" value="Genomic_DNA"/>
</dbReference>
<dbReference type="STRING" id="63737.Npun_R0130"/>
<dbReference type="Pfam" id="PF20475">
    <property type="entry name" value="DUF6717"/>
    <property type="match status" value="1"/>
</dbReference>
<reference evidence="1 2" key="2">
    <citation type="journal article" date="2013" name="Plant Physiol.">
        <title>A Nostoc punctiforme Sugar Transporter Necessary to Establish a Cyanobacterium-Plant Symbiosis.</title>
        <authorList>
            <person name="Ekman M."/>
            <person name="Picossi S."/>
            <person name="Campbell E.L."/>
            <person name="Meeks J.C."/>
            <person name="Flores E."/>
        </authorList>
    </citation>
    <scope>NUCLEOTIDE SEQUENCE [LARGE SCALE GENOMIC DNA]</scope>
    <source>
        <strain evidence="2">ATCC 29133 / PCC 73102</strain>
    </source>
</reference>
<sequence length="116" mass="13472">MNSIMVIHPYKFGEMWVFDDDKVGLVQEPFVAGADEIIERMVAQIPDAESGFSLVFSASPFPGYQIEFGWRREEYGGNWYYSADLDREGWLCPALFKYFDEAPKEFYAQFKAKTKL</sequence>
<name>B2J3K0_NOSP7</name>